<organism evidence="2 3">
    <name type="scientific">Forsythia ovata</name>
    <dbReference type="NCBI Taxonomy" id="205694"/>
    <lineage>
        <taxon>Eukaryota</taxon>
        <taxon>Viridiplantae</taxon>
        <taxon>Streptophyta</taxon>
        <taxon>Embryophyta</taxon>
        <taxon>Tracheophyta</taxon>
        <taxon>Spermatophyta</taxon>
        <taxon>Magnoliopsida</taxon>
        <taxon>eudicotyledons</taxon>
        <taxon>Gunneridae</taxon>
        <taxon>Pentapetalae</taxon>
        <taxon>asterids</taxon>
        <taxon>lamiids</taxon>
        <taxon>Lamiales</taxon>
        <taxon>Oleaceae</taxon>
        <taxon>Forsythieae</taxon>
        <taxon>Forsythia</taxon>
    </lineage>
</organism>
<feature type="region of interest" description="Disordered" evidence="1">
    <location>
        <begin position="81"/>
        <end position="113"/>
    </location>
</feature>
<dbReference type="Proteomes" id="UP001604277">
    <property type="component" value="Unassembled WGS sequence"/>
</dbReference>
<gene>
    <name evidence="2" type="ORF">Fot_27579</name>
</gene>
<dbReference type="EMBL" id="JBFOLJ010000008">
    <property type="protein sequence ID" value="KAL2513608.1"/>
    <property type="molecule type" value="Genomic_DNA"/>
</dbReference>
<evidence type="ECO:0000256" key="1">
    <source>
        <dbReference type="SAM" id="MobiDB-lite"/>
    </source>
</evidence>
<evidence type="ECO:0000313" key="2">
    <source>
        <dbReference type="EMBL" id="KAL2513608.1"/>
    </source>
</evidence>
<proteinExistence type="predicted"/>
<dbReference type="AlphaFoldDB" id="A0ABD1TLY7"/>
<accession>A0ABD1TLY7</accession>
<keyword evidence="3" id="KW-1185">Reference proteome</keyword>
<sequence>MNNRFSWIDSWGSSVDIGNNPLTSDSAVIQSDQSDHKPSDSSADLNSALAISSSSQIEDFPSSFVHIPVIRTSSEINLPAALSSSASHRRRVLSRVSNADNQDSRESRKRRLS</sequence>
<protein>
    <submittedName>
        <fullName evidence="2">GPI-anchored adhesin-like protein PGA55</fullName>
    </submittedName>
</protein>
<reference evidence="3" key="1">
    <citation type="submission" date="2024-07" db="EMBL/GenBank/DDBJ databases">
        <title>Two chromosome-level genome assemblies of Korean endemic species Abeliophyllum distichum and Forsythia ovata (Oleaceae).</title>
        <authorList>
            <person name="Jang H."/>
        </authorList>
    </citation>
    <scope>NUCLEOTIDE SEQUENCE [LARGE SCALE GENOMIC DNA]</scope>
</reference>
<feature type="compositionally biased region" description="Polar residues" evidence="1">
    <location>
        <begin position="22"/>
        <end position="32"/>
    </location>
</feature>
<comment type="caution">
    <text evidence="2">The sequence shown here is derived from an EMBL/GenBank/DDBJ whole genome shotgun (WGS) entry which is preliminary data.</text>
</comment>
<name>A0ABD1TLY7_9LAMI</name>
<evidence type="ECO:0000313" key="3">
    <source>
        <dbReference type="Proteomes" id="UP001604277"/>
    </source>
</evidence>
<feature type="region of interest" description="Disordered" evidence="1">
    <location>
        <begin position="22"/>
        <end position="47"/>
    </location>
</feature>